<accession>A0A1X0Q9B3</accession>
<dbReference type="AlphaFoldDB" id="A0A1X0Q9B3"/>
<dbReference type="OrthoDB" id="2189043at2759"/>
<organism evidence="1 2">
    <name type="scientific">Hepatospora eriocheir</name>
    <dbReference type="NCBI Taxonomy" id="1081669"/>
    <lineage>
        <taxon>Eukaryota</taxon>
        <taxon>Fungi</taxon>
        <taxon>Fungi incertae sedis</taxon>
        <taxon>Microsporidia</taxon>
        <taxon>Hepatosporidae</taxon>
        <taxon>Hepatospora</taxon>
    </lineage>
</organism>
<sequence length="662" mass="78576">MIKELLNEMMSDPTKIINNEIKLKDYLNTLEGYGEYTNLLLSDDLNSFMFLYKLVSFERYQSDQFIILLSNINNTNSINNHRIENYINQLSHKKRIPTDILMRFLELKQYNLINCAFLKYRELSRSDSLFLEIKENIELFTNKLFNTEVLDNLLVNKNDDKFVYNYLSIFYSLIYQDIHPVFENNIDLYLKVVYIYYQKYKLICNKIIDLFTLKYPELLDVKFLLTILCSDENIKTVNIDSFDEIKIITRLLLNVDKESLDMSVINNLVILILKISNLNMLLPINDYKSFTFSLLGNSDRREILNDLILNMRNYLLELKFSLTDYLYSFGVLKVVNKELIDVSIKLINESNDLVLFDAFNYLISIKQYLIPGHHLFNDEKLQFIAIKMLCSHLKKESTFYYNKIYKLESKSLSDALISTEKFSERILTINMQNLDLFSSELLLILIKESKDNEWLSRSLFEYLNKLFRDFNVFSDMQTLNYLFDIYMILSLKYNFYNNEMINNIIGNEITEAYHLLFYYLSVFINQADKKIIMTILSTDIFYKDPQFKMSLVCLLISSFRNNLINKNQLENINNSLNDVILASKCKLGRIRGESIEIDYLVYDKLSKELIDNYLVKKYIRCIVYKMRDEGVDESIINLIVEKNRKGLESVFTLHSITDYFKF</sequence>
<comment type="caution">
    <text evidence="1">The sequence shown here is derived from an EMBL/GenBank/DDBJ whole genome shotgun (WGS) entry which is preliminary data.</text>
</comment>
<name>A0A1X0Q9B3_9MICR</name>
<dbReference type="Proteomes" id="UP000192356">
    <property type="component" value="Unassembled WGS sequence"/>
</dbReference>
<keyword evidence="2" id="KW-1185">Reference proteome</keyword>
<dbReference type="EMBL" id="LVKB01000103">
    <property type="protein sequence ID" value="ORD96295.1"/>
    <property type="molecule type" value="Genomic_DNA"/>
</dbReference>
<proteinExistence type="predicted"/>
<gene>
    <name evidence="1" type="ORF">HERIO_1759</name>
</gene>
<protein>
    <submittedName>
        <fullName evidence="1">Uncharacterized protein</fullName>
    </submittedName>
</protein>
<dbReference type="VEuPathDB" id="MicrosporidiaDB:A0H76_2095"/>
<dbReference type="VEuPathDB" id="MicrosporidiaDB:HERIO_1759"/>
<reference evidence="1 2" key="1">
    <citation type="journal article" date="2017" name="Environ. Microbiol.">
        <title>Decay of the glycolytic pathway and adaptation to intranuclear parasitism within Enterocytozoonidae microsporidia.</title>
        <authorList>
            <person name="Wiredu Boakye D."/>
            <person name="Jaroenlak P."/>
            <person name="Prachumwat A."/>
            <person name="Williams T.A."/>
            <person name="Bateman K.S."/>
            <person name="Itsathitphaisarn O."/>
            <person name="Sritunyalucksana K."/>
            <person name="Paszkiewicz K.H."/>
            <person name="Moore K.A."/>
            <person name="Stentiford G.D."/>
            <person name="Williams B.A."/>
        </authorList>
    </citation>
    <scope>NUCLEOTIDE SEQUENCE [LARGE SCALE GENOMIC DNA]</scope>
    <source>
        <strain evidence="1 2">GB1</strain>
    </source>
</reference>
<evidence type="ECO:0000313" key="1">
    <source>
        <dbReference type="EMBL" id="ORD96295.1"/>
    </source>
</evidence>
<evidence type="ECO:0000313" key="2">
    <source>
        <dbReference type="Proteomes" id="UP000192356"/>
    </source>
</evidence>